<dbReference type="GeneID" id="28827811"/>
<feature type="transmembrane region" description="Helical" evidence="2">
    <location>
        <begin position="370"/>
        <end position="388"/>
    </location>
</feature>
<evidence type="ECO:0000256" key="2">
    <source>
        <dbReference type="SAM" id="Phobius"/>
    </source>
</evidence>
<dbReference type="EMBL" id="KQ947405">
    <property type="protein sequence ID" value="KUJ23408.1"/>
    <property type="molecule type" value="Genomic_DNA"/>
</dbReference>
<proteinExistence type="predicted"/>
<evidence type="ECO:0000256" key="1">
    <source>
        <dbReference type="SAM" id="MobiDB-lite"/>
    </source>
</evidence>
<accession>A0A194XT75</accession>
<protein>
    <recommendedName>
        <fullName evidence="3">DUF6594 domain-containing protein</fullName>
    </recommendedName>
</protein>
<feature type="domain" description="DUF6594" evidence="3">
    <location>
        <begin position="121"/>
        <end position="382"/>
    </location>
</feature>
<dbReference type="KEGG" id="psco:LY89DRAFT_713875"/>
<dbReference type="PANTHER" id="PTHR34502:SF3">
    <property type="entry name" value="DUF6594 DOMAIN-CONTAINING PROTEIN"/>
    <property type="match status" value="1"/>
</dbReference>
<dbReference type="RefSeq" id="XP_018077763.1">
    <property type="nucleotide sequence ID" value="XM_018218085.1"/>
</dbReference>
<keyword evidence="2" id="KW-1133">Transmembrane helix</keyword>
<feature type="compositionally biased region" description="Low complexity" evidence="1">
    <location>
        <begin position="79"/>
        <end position="89"/>
    </location>
</feature>
<evidence type="ECO:0000259" key="3">
    <source>
        <dbReference type="Pfam" id="PF20237"/>
    </source>
</evidence>
<reference evidence="4 5" key="1">
    <citation type="submission" date="2015-10" db="EMBL/GenBank/DDBJ databases">
        <title>Full genome of DAOMC 229536 Phialocephala scopiformis, a fungal endophyte of spruce producing the potent anti-insectan compound rugulosin.</title>
        <authorList>
            <consortium name="DOE Joint Genome Institute"/>
            <person name="Walker A.K."/>
            <person name="Frasz S.L."/>
            <person name="Seifert K.A."/>
            <person name="Miller J.D."/>
            <person name="Mondo S.J."/>
            <person name="Labutti K."/>
            <person name="Lipzen A."/>
            <person name="Dockter R."/>
            <person name="Kennedy M."/>
            <person name="Grigoriev I.V."/>
            <person name="Spatafora J.W."/>
        </authorList>
    </citation>
    <scope>NUCLEOTIDE SEQUENCE [LARGE SCALE GENOMIC DNA]</scope>
    <source>
        <strain evidence="4 5">CBS 120377</strain>
    </source>
</reference>
<dbReference type="InParanoid" id="A0A194XT75"/>
<evidence type="ECO:0000313" key="5">
    <source>
        <dbReference type="Proteomes" id="UP000070700"/>
    </source>
</evidence>
<organism evidence="4 5">
    <name type="scientific">Mollisia scopiformis</name>
    <name type="common">Conifer needle endophyte fungus</name>
    <name type="synonym">Phialocephala scopiformis</name>
    <dbReference type="NCBI Taxonomy" id="149040"/>
    <lineage>
        <taxon>Eukaryota</taxon>
        <taxon>Fungi</taxon>
        <taxon>Dikarya</taxon>
        <taxon>Ascomycota</taxon>
        <taxon>Pezizomycotina</taxon>
        <taxon>Leotiomycetes</taxon>
        <taxon>Helotiales</taxon>
        <taxon>Mollisiaceae</taxon>
        <taxon>Mollisia</taxon>
    </lineage>
</organism>
<name>A0A194XT75_MOLSC</name>
<keyword evidence="2" id="KW-0812">Transmembrane</keyword>
<keyword evidence="5" id="KW-1185">Reference proteome</keyword>
<evidence type="ECO:0000313" key="4">
    <source>
        <dbReference type="EMBL" id="KUJ23408.1"/>
    </source>
</evidence>
<feature type="transmembrane region" description="Helical" evidence="2">
    <location>
        <begin position="317"/>
        <end position="337"/>
    </location>
</feature>
<sequence length="391" mass="43900">MAQKRRDVGWIHPNQDDTYSDNHSAEGADKSQQMNTVTHRGPRLRHSPADGGNLPTETISSEDGKVHGTPRLPGLAITQSGSGSFQSSSPQRIRSESQRAKPDPASRLDYEKVHDYPLGTPRLAAFMNSSDHNAVYRRFGRLSARLLVQLEVELTGLETKLDELDRKDAADKVMKKRLRGYEIEGDDGAQTELLKEIQEKLSQYFEVLLYESQVRALEPAPPRHHLGLFDYMRNRKPLAPDRDDFILHVEDFVSVAKKSESGTRITDVLEIFMASCPRIAKFLHLKRILQTKREREKIEDDTVDQYSEFRFGVLNKVVAVSAAVCTLLIPVMLLFLVDMSKQAMAWLVFVFVLAFCVMVSVVTGARAQDIFIATAAYAAVLVTFLGNLSHG</sequence>
<dbReference type="OrthoDB" id="3533814at2759"/>
<dbReference type="Pfam" id="PF20237">
    <property type="entry name" value="DUF6594"/>
    <property type="match status" value="1"/>
</dbReference>
<keyword evidence="2" id="KW-0472">Membrane</keyword>
<dbReference type="PANTHER" id="PTHR34502">
    <property type="entry name" value="DUF6594 DOMAIN-CONTAINING PROTEIN-RELATED"/>
    <property type="match status" value="1"/>
</dbReference>
<dbReference type="InterPro" id="IPR046529">
    <property type="entry name" value="DUF6594"/>
</dbReference>
<feature type="region of interest" description="Disordered" evidence="1">
    <location>
        <begin position="1"/>
        <end position="111"/>
    </location>
</feature>
<dbReference type="AlphaFoldDB" id="A0A194XT75"/>
<feature type="transmembrane region" description="Helical" evidence="2">
    <location>
        <begin position="343"/>
        <end position="363"/>
    </location>
</feature>
<dbReference type="Proteomes" id="UP000070700">
    <property type="component" value="Unassembled WGS sequence"/>
</dbReference>
<feature type="compositionally biased region" description="Basic and acidic residues" evidence="1">
    <location>
        <begin position="93"/>
        <end position="111"/>
    </location>
</feature>
<gene>
    <name evidence="4" type="ORF">LY89DRAFT_713875</name>
</gene>